<dbReference type="CDD" id="cd01544">
    <property type="entry name" value="PBP1_GalR"/>
    <property type="match status" value="1"/>
</dbReference>
<dbReference type="InterPro" id="IPR028082">
    <property type="entry name" value="Peripla_BP_I"/>
</dbReference>
<evidence type="ECO:0000313" key="5">
    <source>
        <dbReference type="EMBL" id="HIV25145.1"/>
    </source>
</evidence>
<organism evidence="5 6">
    <name type="scientific">Candidatus Scatomonas pullistercoris</name>
    <dbReference type="NCBI Taxonomy" id="2840920"/>
    <lineage>
        <taxon>Bacteria</taxon>
        <taxon>Bacillati</taxon>
        <taxon>Bacillota</taxon>
        <taxon>Clostridia</taxon>
        <taxon>Lachnospirales</taxon>
        <taxon>Lachnospiraceae</taxon>
        <taxon>Lachnospiraceae incertae sedis</taxon>
        <taxon>Candidatus Scatomonas</taxon>
    </lineage>
</organism>
<dbReference type="PROSITE" id="PS50932">
    <property type="entry name" value="HTH_LACI_2"/>
    <property type="match status" value="1"/>
</dbReference>
<evidence type="ECO:0000256" key="1">
    <source>
        <dbReference type="ARBA" id="ARBA00023015"/>
    </source>
</evidence>
<dbReference type="GO" id="GO:0000976">
    <property type="term" value="F:transcription cis-regulatory region binding"/>
    <property type="evidence" value="ECO:0007669"/>
    <property type="project" value="TreeGrafter"/>
</dbReference>
<proteinExistence type="predicted"/>
<dbReference type="Gene3D" id="3.40.50.2300">
    <property type="match status" value="2"/>
</dbReference>
<dbReference type="AlphaFoldDB" id="A0A9D1P3A4"/>
<dbReference type="SUPFAM" id="SSF47413">
    <property type="entry name" value="lambda repressor-like DNA-binding domains"/>
    <property type="match status" value="1"/>
</dbReference>
<dbReference type="SMART" id="SM00354">
    <property type="entry name" value="HTH_LACI"/>
    <property type="match status" value="1"/>
</dbReference>
<gene>
    <name evidence="5" type="ORF">IAB71_05065</name>
</gene>
<comment type="caution">
    <text evidence="5">The sequence shown here is derived from an EMBL/GenBank/DDBJ whole genome shotgun (WGS) entry which is preliminary data.</text>
</comment>
<dbReference type="SUPFAM" id="SSF53822">
    <property type="entry name" value="Periplasmic binding protein-like I"/>
    <property type="match status" value="1"/>
</dbReference>
<keyword evidence="1" id="KW-0805">Transcription regulation</keyword>
<dbReference type="Proteomes" id="UP000824169">
    <property type="component" value="Unassembled WGS sequence"/>
</dbReference>
<dbReference type="GO" id="GO:0003700">
    <property type="term" value="F:DNA-binding transcription factor activity"/>
    <property type="evidence" value="ECO:0007669"/>
    <property type="project" value="TreeGrafter"/>
</dbReference>
<dbReference type="InterPro" id="IPR046335">
    <property type="entry name" value="LacI/GalR-like_sensor"/>
</dbReference>
<dbReference type="CDD" id="cd01392">
    <property type="entry name" value="HTH_LacI"/>
    <property type="match status" value="1"/>
</dbReference>
<sequence>MATLKELAEYTGFSITTISRVLNNDPTMSVSDATRTSILDAAGKLHYRTSAAKVRSRTSRGRHLKFAMAEMLSPVEQLEDPYYLYLKNYAVQRCTDLGYTVIPISGDPGLYTPLKSEKIDGILAIGIFSEEQIEAMASLSDNLVFLDSAPDELHFDSVVLNFQLGVEQAVDYFLEHGHREIGFLGPCRKLDQKKRPAPEVRREIFIRYMKQKDLYHPEFMLDASPMTASASRKYLEERIAAGGPMPTAILTANEEAAIGAAGALRSCQMSIPRDLSIISFNDTPLSALTDPPLTSVSTHVEAMSATAVDLLTRRASGQLPDIPLKIVVPPSLISRESVLDKLV</sequence>
<evidence type="ECO:0000256" key="3">
    <source>
        <dbReference type="ARBA" id="ARBA00023163"/>
    </source>
</evidence>
<dbReference type="InterPro" id="IPR010982">
    <property type="entry name" value="Lambda_DNA-bd_dom_sf"/>
</dbReference>
<dbReference type="PANTHER" id="PTHR30146:SF149">
    <property type="entry name" value="HTH-TYPE TRANSCRIPTIONAL REGULATOR EBGR"/>
    <property type="match status" value="1"/>
</dbReference>
<accession>A0A9D1P3A4</accession>
<dbReference type="InterPro" id="IPR000843">
    <property type="entry name" value="HTH_LacI"/>
</dbReference>
<reference evidence="5" key="2">
    <citation type="journal article" date="2021" name="PeerJ">
        <title>Extensive microbial diversity within the chicken gut microbiome revealed by metagenomics and culture.</title>
        <authorList>
            <person name="Gilroy R."/>
            <person name="Ravi A."/>
            <person name="Getino M."/>
            <person name="Pursley I."/>
            <person name="Horton D.L."/>
            <person name="Alikhan N.F."/>
            <person name="Baker D."/>
            <person name="Gharbi K."/>
            <person name="Hall N."/>
            <person name="Watson M."/>
            <person name="Adriaenssens E.M."/>
            <person name="Foster-Nyarko E."/>
            <person name="Jarju S."/>
            <person name="Secka A."/>
            <person name="Antonio M."/>
            <person name="Oren A."/>
            <person name="Chaudhuri R.R."/>
            <person name="La Ragione R."/>
            <person name="Hildebrand F."/>
            <person name="Pallen M.J."/>
        </authorList>
    </citation>
    <scope>NUCLEOTIDE SEQUENCE</scope>
    <source>
        <strain evidence="5">CHK188-20938</strain>
    </source>
</reference>
<name>A0A9D1P3A4_9FIRM</name>
<reference evidence="5" key="1">
    <citation type="submission" date="2020-10" db="EMBL/GenBank/DDBJ databases">
        <authorList>
            <person name="Gilroy R."/>
        </authorList>
    </citation>
    <scope>NUCLEOTIDE SEQUENCE</scope>
    <source>
        <strain evidence="5">CHK188-20938</strain>
    </source>
</reference>
<feature type="domain" description="HTH lacI-type" evidence="4">
    <location>
        <begin position="2"/>
        <end position="58"/>
    </location>
</feature>
<protein>
    <submittedName>
        <fullName evidence="5">LacI family DNA-binding transcriptional regulator</fullName>
    </submittedName>
</protein>
<dbReference type="Pfam" id="PF13377">
    <property type="entry name" value="Peripla_BP_3"/>
    <property type="match status" value="1"/>
</dbReference>
<keyword evidence="2 5" id="KW-0238">DNA-binding</keyword>
<dbReference type="Gene3D" id="1.10.260.40">
    <property type="entry name" value="lambda repressor-like DNA-binding domains"/>
    <property type="match status" value="1"/>
</dbReference>
<evidence type="ECO:0000256" key="2">
    <source>
        <dbReference type="ARBA" id="ARBA00023125"/>
    </source>
</evidence>
<dbReference type="EMBL" id="DVOO01000013">
    <property type="protein sequence ID" value="HIV25145.1"/>
    <property type="molecule type" value="Genomic_DNA"/>
</dbReference>
<dbReference type="PANTHER" id="PTHR30146">
    <property type="entry name" value="LACI-RELATED TRANSCRIPTIONAL REPRESSOR"/>
    <property type="match status" value="1"/>
</dbReference>
<evidence type="ECO:0000259" key="4">
    <source>
        <dbReference type="PROSITE" id="PS50932"/>
    </source>
</evidence>
<dbReference type="Pfam" id="PF00356">
    <property type="entry name" value="LacI"/>
    <property type="match status" value="1"/>
</dbReference>
<keyword evidence="3" id="KW-0804">Transcription</keyword>
<evidence type="ECO:0000313" key="6">
    <source>
        <dbReference type="Proteomes" id="UP000824169"/>
    </source>
</evidence>